<evidence type="ECO:0000256" key="1">
    <source>
        <dbReference type="SAM" id="MobiDB-lite"/>
    </source>
</evidence>
<dbReference type="Gene3D" id="1.20.144.10">
    <property type="entry name" value="Phosphatidic acid phosphatase type 2/haloperoxidase"/>
    <property type="match status" value="2"/>
</dbReference>
<dbReference type="PANTHER" id="PTHR14969">
    <property type="entry name" value="SPHINGOSINE-1-PHOSPHATE PHOSPHOHYDROLASE"/>
    <property type="match status" value="1"/>
</dbReference>
<gene>
    <name evidence="4" type="ORF">SAMN05192584_109107</name>
</gene>
<dbReference type="SUPFAM" id="SSF48317">
    <property type="entry name" value="Acid phosphatase/Vanadium-dependent haloperoxidase"/>
    <property type="match status" value="1"/>
</dbReference>
<feature type="transmembrane region" description="Helical" evidence="2">
    <location>
        <begin position="186"/>
        <end position="207"/>
    </location>
</feature>
<dbReference type="PANTHER" id="PTHR14969:SF13">
    <property type="entry name" value="AT30094P"/>
    <property type="match status" value="1"/>
</dbReference>
<accession>A0A1I4CQR8</accession>
<dbReference type="InterPro" id="IPR000326">
    <property type="entry name" value="PAP2/HPO"/>
</dbReference>
<keyword evidence="2" id="KW-0812">Transmembrane</keyword>
<keyword evidence="2" id="KW-0472">Membrane</keyword>
<feature type="transmembrane region" description="Helical" evidence="2">
    <location>
        <begin position="213"/>
        <end position="231"/>
    </location>
</feature>
<dbReference type="Proteomes" id="UP000198928">
    <property type="component" value="Unassembled WGS sequence"/>
</dbReference>
<dbReference type="Pfam" id="PF01569">
    <property type="entry name" value="PAP2"/>
    <property type="match status" value="1"/>
</dbReference>
<keyword evidence="2" id="KW-1133">Transmembrane helix</keyword>
<evidence type="ECO:0000256" key="2">
    <source>
        <dbReference type="SAM" id="Phobius"/>
    </source>
</evidence>
<keyword evidence="5" id="KW-1185">Reference proteome</keyword>
<sequence>MAILSTMAPSLRRSSRRSSRLSSRRSLPRSFPCLAAPLCTAVAAVLTVLVLAGWDPLLDLDAHVTAELHRTAVTEPGWTRLNRVLTDWVWDPWTMRAVLLVTVVWLVLRGARRPALWFSAAALAGTVLQQALKALVDRDRPRWSDPVDSAGFAALPSGHAMTAALTCGLLLWLVRLRRTGRPVRLAVAWVGAVSVAGVGFTRVYLGVHWPTDVVVGWLLGFAVAAAAAALWSGRGARPSRPELRGPGGSDPG</sequence>
<reference evidence="5" key="1">
    <citation type="submission" date="2016-10" db="EMBL/GenBank/DDBJ databases">
        <authorList>
            <person name="Varghese N."/>
            <person name="Submissions S."/>
        </authorList>
    </citation>
    <scope>NUCLEOTIDE SEQUENCE [LARGE SCALE GENOMIC DNA]</scope>
    <source>
        <strain evidence="5">PL19</strain>
    </source>
</reference>
<feature type="compositionally biased region" description="Basic residues" evidence="1">
    <location>
        <begin position="13"/>
        <end position="23"/>
    </location>
</feature>
<feature type="domain" description="Phosphatidic acid phosphatase type 2/haloperoxidase" evidence="3">
    <location>
        <begin position="111"/>
        <end position="228"/>
    </location>
</feature>
<dbReference type="AlphaFoldDB" id="A0A1I4CQR8"/>
<feature type="transmembrane region" description="Helical" evidence="2">
    <location>
        <begin position="88"/>
        <end position="108"/>
    </location>
</feature>
<dbReference type="CDD" id="cd03392">
    <property type="entry name" value="PAP2_like_2"/>
    <property type="match status" value="1"/>
</dbReference>
<feature type="transmembrane region" description="Helical" evidence="2">
    <location>
        <begin position="152"/>
        <end position="174"/>
    </location>
</feature>
<dbReference type="EMBL" id="FOSG01000009">
    <property type="protein sequence ID" value="SFK83654.1"/>
    <property type="molecule type" value="Genomic_DNA"/>
</dbReference>
<dbReference type="SMART" id="SM00014">
    <property type="entry name" value="acidPPc"/>
    <property type="match status" value="1"/>
</dbReference>
<name>A0A1I4CQR8_9ACTN</name>
<proteinExistence type="predicted"/>
<organism evidence="4 5">
    <name type="scientific">Streptomyces pini</name>
    <dbReference type="NCBI Taxonomy" id="1520580"/>
    <lineage>
        <taxon>Bacteria</taxon>
        <taxon>Bacillati</taxon>
        <taxon>Actinomycetota</taxon>
        <taxon>Actinomycetes</taxon>
        <taxon>Kitasatosporales</taxon>
        <taxon>Streptomycetaceae</taxon>
        <taxon>Streptomyces</taxon>
    </lineage>
</organism>
<evidence type="ECO:0000259" key="3">
    <source>
        <dbReference type="SMART" id="SM00014"/>
    </source>
</evidence>
<feature type="region of interest" description="Disordered" evidence="1">
    <location>
        <begin position="1"/>
        <end position="23"/>
    </location>
</feature>
<evidence type="ECO:0000313" key="4">
    <source>
        <dbReference type="EMBL" id="SFK83654.1"/>
    </source>
</evidence>
<protein>
    <submittedName>
        <fullName evidence="4">Undecaprenyl-diphosphatase</fullName>
    </submittedName>
</protein>
<feature type="transmembrane region" description="Helical" evidence="2">
    <location>
        <begin position="115"/>
        <end position="132"/>
    </location>
</feature>
<dbReference type="InterPro" id="IPR036938">
    <property type="entry name" value="PAP2/HPO_sf"/>
</dbReference>
<evidence type="ECO:0000313" key="5">
    <source>
        <dbReference type="Proteomes" id="UP000198928"/>
    </source>
</evidence>